<dbReference type="InterPro" id="IPR007037">
    <property type="entry name" value="SIP_rossman_dom"/>
</dbReference>
<dbReference type="InterPro" id="IPR013113">
    <property type="entry name" value="SIP_FAD-bd"/>
</dbReference>
<dbReference type="Proteomes" id="UP000580474">
    <property type="component" value="Unassembled WGS sequence"/>
</dbReference>
<reference evidence="2 3" key="1">
    <citation type="submission" date="2020-08" db="EMBL/GenBank/DDBJ databases">
        <title>Sequencing the genomes of 1000 actinobacteria strains.</title>
        <authorList>
            <person name="Klenk H.-P."/>
        </authorList>
    </citation>
    <scope>NUCLEOTIDE SEQUENCE [LARGE SCALE GENOMIC DNA]</scope>
    <source>
        <strain evidence="2 3">DSM 45582</strain>
    </source>
</reference>
<dbReference type="InterPro" id="IPR017927">
    <property type="entry name" value="FAD-bd_FR_type"/>
</dbReference>
<dbReference type="Pfam" id="PF08021">
    <property type="entry name" value="FAD_binding_9"/>
    <property type="match status" value="1"/>
</dbReference>
<dbReference type="AlphaFoldDB" id="A0A840NEK3"/>
<dbReference type="Gene3D" id="3.40.50.80">
    <property type="entry name" value="Nucleotide-binding domain of ferredoxin-NADP reductase (FNR) module"/>
    <property type="match status" value="1"/>
</dbReference>
<dbReference type="SUPFAM" id="SSF63380">
    <property type="entry name" value="Riboflavin synthase domain-like"/>
    <property type="match status" value="1"/>
</dbReference>
<comment type="caution">
    <text evidence="2">The sequence shown here is derived from an EMBL/GenBank/DDBJ whole genome shotgun (WGS) entry which is preliminary data.</text>
</comment>
<dbReference type="PANTHER" id="PTHR30157:SF0">
    <property type="entry name" value="NADPH-DEPENDENT FERRIC-CHELATE REDUCTASE"/>
    <property type="match status" value="1"/>
</dbReference>
<keyword evidence="3" id="KW-1185">Reference proteome</keyword>
<dbReference type="InterPro" id="IPR039261">
    <property type="entry name" value="FNR_nucleotide-bd"/>
</dbReference>
<dbReference type="CDD" id="cd06193">
    <property type="entry name" value="siderophore_interacting"/>
    <property type="match status" value="1"/>
</dbReference>
<dbReference type="GO" id="GO:0016491">
    <property type="term" value="F:oxidoreductase activity"/>
    <property type="evidence" value="ECO:0007669"/>
    <property type="project" value="InterPro"/>
</dbReference>
<dbReference type="EMBL" id="JACHIV010000001">
    <property type="protein sequence ID" value="MBB5067759.1"/>
    <property type="molecule type" value="Genomic_DNA"/>
</dbReference>
<dbReference type="InterPro" id="IPR017938">
    <property type="entry name" value="Riboflavin_synthase-like_b-brl"/>
</dbReference>
<dbReference type="InterPro" id="IPR039374">
    <property type="entry name" value="SIP_fam"/>
</dbReference>
<dbReference type="Gene3D" id="2.40.30.10">
    <property type="entry name" value="Translation factors"/>
    <property type="match status" value="1"/>
</dbReference>
<gene>
    <name evidence="2" type="ORF">BJ969_000847</name>
</gene>
<feature type="domain" description="FAD-binding FR-type" evidence="1">
    <location>
        <begin position="15"/>
        <end position="141"/>
    </location>
</feature>
<organism evidence="2 3">
    <name type="scientific">Saccharopolyspora gloriosae</name>
    <dbReference type="NCBI Taxonomy" id="455344"/>
    <lineage>
        <taxon>Bacteria</taxon>
        <taxon>Bacillati</taxon>
        <taxon>Actinomycetota</taxon>
        <taxon>Actinomycetes</taxon>
        <taxon>Pseudonocardiales</taxon>
        <taxon>Pseudonocardiaceae</taxon>
        <taxon>Saccharopolyspora</taxon>
    </lineage>
</organism>
<dbReference type="RefSeq" id="WP_184477499.1">
    <property type="nucleotide sequence ID" value="NZ_JACHIV010000001.1"/>
</dbReference>
<proteinExistence type="predicted"/>
<accession>A0A840NEK3</accession>
<dbReference type="Pfam" id="PF04954">
    <property type="entry name" value="SIP"/>
    <property type="match status" value="1"/>
</dbReference>
<evidence type="ECO:0000313" key="3">
    <source>
        <dbReference type="Proteomes" id="UP000580474"/>
    </source>
</evidence>
<sequence length="277" mass="31046">MTTADRPGRSEHRRPPTRTLEVLRTTELSPSMRRITLGGDELAGFREQHSGPNVKVFVPQPGQHRPVLPVLNDEGRYVWPEAHERPTMRTYTVRRYDEQRGELDIDFVMHGDHGVAASWARAAEPGDYLGVLGPGGRTCREADWYLLVGDETAMPAIASIIEGLPLTARGQVFLEVAGSSDQQHIECPPNVRMTWLHRDGVPAGRSTLLSDAVRDLDIPDSHDVSAWVSGESGIVRGIRRHLRQDRGFDARSVLAIGYWKAGMAETDYHDRYNHDRD</sequence>
<evidence type="ECO:0000259" key="1">
    <source>
        <dbReference type="PROSITE" id="PS51384"/>
    </source>
</evidence>
<protein>
    <submittedName>
        <fullName evidence="2">NADPH-dependent ferric siderophore reductase</fullName>
    </submittedName>
</protein>
<evidence type="ECO:0000313" key="2">
    <source>
        <dbReference type="EMBL" id="MBB5067759.1"/>
    </source>
</evidence>
<dbReference type="PROSITE" id="PS51384">
    <property type="entry name" value="FAD_FR"/>
    <property type="match status" value="1"/>
</dbReference>
<name>A0A840NEK3_9PSEU</name>
<dbReference type="PANTHER" id="PTHR30157">
    <property type="entry name" value="FERRIC REDUCTASE, NADPH-DEPENDENT"/>
    <property type="match status" value="1"/>
</dbReference>